<dbReference type="AlphaFoldDB" id="A0A8K0JNI2"/>
<keyword evidence="7" id="KW-1185">Reference proteome</keyword>
<dbReference type="PANTHER" id="PTHR14604:SF4">
    <property type="entry name" value="F-BOX DOMAIN-CONTAINING PROTEIN"/>
    <property type="match status" value="1"/>
</dbReference>
<evidence type="ECO:0000259" key="5">
    <source>
        <dbReference type="PROSITE" id="PS50181"/>
    </source>
</evidence>
<feature type="domain" description="F-box" evidence="5">
    <location>
        <begin position="40"/>
        <end position="86"/>
    </location>
</feature>
<evidence type="ECO:0000313" key="6">
    <source>
        <dbReference type="EMBL" id="KAG7562538.1"/>
    </source>
</evidence>
<dbReference type="InterPro" id="IPR050995">
    <property type="entry name" value="WD-F-box_domain-protein"/>
</dbReference>
<dbReference type="InterPro" id="IPR036047">
    <property type="entry name" value="F-box-like_dom_sf"/>
</dbReference>
<dbReference type="Pfam" id="PF12937">
    <property type="entry name" value="F-box-like"/>
    <property type="match status" value="1"/>
</dbReference>
<organism evidence="6 7">
    <name type="scientific">Filobasidium floriforme</name>
    <dbReference type="NCBI Taxonomy" id="5210"/>
    <lineage>
        <taxon>Eukaryota</taxon>
        <taxon>Fungi</taxon>
        <taxon>Dikarya</taxon>
        <taxon>Basidiomycota</taxon>
        <taxon>Agaricomycotina</taxon>
        <taxon>Tremellomycetes</taxon>
        <taxon>Filobasidiales</taxon>
        <taxon>Filobasidiaceae</taxon>
        <taxon>Filobasidium</taxon>
    </lineage>
</organism>
<dbReference type="InterPro" id="IPR019775">
    <property type="entry name" value="WD40_repeat_CS"/>
</dbReference>
<dbReference type="InterPro" id="IPR020472">
    <property type="entry name" value="WD40_PAC1"/>
</dbReference>
<evidence type="ECO:0000256" key="4">
    <source>
        <dbReference type="SAM" id="MobiDB-lite"/>
    </source>
</evidence>
<dbReference type="PROSITE" id="PS50294">
    <property type="entry name" value="WD_REPEATS_REGION"/>
    <property type="match status" value="2"/>
</dbReference>
<dbReference type="PROSITE" id="PS00678">
    <property type="entry name" value="WD_REPEATS_1"/>
    <property type="match status" value="1"/>
</dbReference>
<dbReference type="Gene3D" id="1.20.1280.50">
    <property type="match status" value="1"/>
</dbReference>
<feature type="repeat" description="WD" evidence="3">
    <location>
        <begin position="633"/>
        <end position="672"/>
    </location>
</feature>
<dbReference type="SUPFAM" id="SSF81383">
    <property type="entry name" value="F-box domain"/>
    <property type="match status" value="1"/>
</dbReference>
<evidence type="ECO:0000313" key="7">
    <source>
        <dbReference type="Proteomes" id="UP000812966"/>
    </source>
</evidence>
<sequence>MQHDSMEERQRKDLVLDLLKTLPRHYQSEIHAALSEGLRRDVIGSIPRELALHIFGFLDIPSLLRCSLVNKTWQSIANDQVLWHHLCEDEGLAANPLTSWRDIFAEREKVLRAEEEDAERQNRGKNRDDSWDDEIDLDDDAQDFMPISPPTRVFAGGSVVVERGRTATDGTIALPAVDPGHRRRPSFRTGRQQSGLPIFLLPADNVISAHNTASASGFPASQRPSTTFPILSHLPAPFPRPQVNYKHLYLVNQIIRERFIKGDQRPRILDAAVSLKNGGLDGHREGVYCLQVVNRELSIPISNKQPASPRRSVDGATQAVSIEGREWVFSGSRDRTIRLWDLNTARVIKIYQSTQPDQGHTGSVLTLHARAHEGEGGKGKGMRMISGGSDGKLVIWDVLTGAIEGEIKAHEDRQSVLSVRFDEKRIVSCSKDRSIRTYDAKTLEPLLIIGGPSPNVGVQAENHLLQADIPGPEDLEGHRAAVNAIALVRDLIISASGDRTLRVWSAETGEELTQINAHNRGIASLDVDLETGTAVTGSSDWGIRLHQLSEWGFDFSSRRLSNSEGQEDRASFVRGKKTIEPEHPNGLEFVTAKQCCRDGMHHSRMASIGQGTEDGVNEDAGMGAGSRCYVCSHRGHKELVRSLWLGENVVLSGSYDHTIKIWDRKTGVLLNDLPNLHAGRVFSVVGDRTKAVSTGLDQRIIIWDFGYGLDTSFVEM</sequence>
<feature type="repeat" description="WD" evidence="3">
    <location>
        <begin position="328"/>
        <end position="350"/>
    </location>
</feature>
<feature type="compositionally biased region" description="Basic and acidic residues" evidence="4">
    <location>
        <begin position="113"/>
        <end position="129"/>
    </location>
</feature>
<dbReference type="InterPro" id="IPR036322">
    <property type="entry name" value="WD40_repeat_dom_sf"/>
</dbReference>
<gene>
    <name evidence="6" type="ORF">FFLO_02012</name>
</gene>
<protein>
    <recommendedName>
        <fullName evidence="5">F-box domain-containing protein</fullName>
    </recommendedName>
</protein>
<dbReference type="EMBL" id="JABELV010000030">
    <property type="protein sequence ID" value="KAG7562538.1"/>
    <property type="molecule type" value="Genomic_DNA"/>
</dbReference>
<dbReference type="SMART" id="SM00256">
    <property type="entry name" value="FBOX"/>
    <property type="match status" value="1"/>
</dbReference>
<keyword evidence="2" id="KW-0677">Repeat</keyword>
<evidence type="ECO:0000256" key="1">
    <source>
        <dbReference type="ARBA" id="ARBA00022574"/>
    </source>
</evidence>
<dbReference type="InterPro" id="IPR015943">
    <property type="entry name" value="WD40/YVTN_repeat-like_dom_sf"/>
</dbReference>
<dbReference type="PANTHER" id="PTHR14604">
    <property type="entry name" value="WD40 REPEAT PF20"/>
    <property type="match status" value="1"/>
</dbReference>
<comment type="caution">
    <text evidence="6">The sequence shown here is derived from an EMBL/GenBank/DDBJ whole genome shotgun (WGS) entry which is preliminary data.</text>
</comment>
<keyword evidence="1 3" id="KW-0853">WD repeat</keyword>
<name>A0A8K0JNI2_9TREE</name>
<proteinExistence type="predicted"/>
<feature type="region of interest" description="Disordered" evidence="4">
    <location>
        <begin position="113"/>
        <end position="135"/>
    </location>
</feature>
<dbReference type="Proteomes" id="UP000812966">
    <property type="component" value="Unassembled WGS sequence"/>
</dbReference>
<dbReference type="Gene3D" id="2.130.10.10">
    <property type="entry name" value="YVTN repeat-like/Quinoprotein amine dehydrogenase"/>
    <property type="match status" value="2"/>
</dbReference>
<dbReference type="PROSITE" id="PS50082">
    <property type="entry name" value="WD_REPEATS_2"/>
    <property type="match status" value="3"/>
</dbReference>
<dbReference type="Pfam" id="PF00400">
    <property type="entry name" value="WD40"/>
    <property type="match status" value="4"/>
</dbReference>
<dbReference type="InterPro" id="IPR001680">
    <property type="entry name" value="WD40_rpt"/>
</dbReference>
<dbReference type="PROSITE" id="PS50181">
    <property type="entry name" value="FBOX"/>
    <property type="match status" value="1"/>
</dbReference>
<dbReference type="SMART" id="SM00320">
    <property type="entry name" value="WD40"/>
    <property type="match status" value="7"/>
</dbReference>
<feature type="repeat" description="WD" evidence="3">
    <location>
        <begin position="475"/>
        <end position="514"/>
    </location>
</feature>
<feature type="region of interest" description="Disordered" evidence="4">
    <location>
        <begin position="171"/>
        <end position="190"/>
    </location>
</feature>
<evidence type="ECO:0000256" key="3">
    <source>
        <dbReference type="PROSITE-ProRule" id="PRU00221"/>
    </source>
</evidence>
<dbReference type="SUPFAM" id="SSF50978">
    <property type="entry name" value="WD40 repeat-like"/>
    <property type="match status" value="1"/>
</dbReference>
<evidence type="ECO:0000256" key="2">
    <source>
        <dbReference type="ARBA" id="ARBA00022737"/>
    </source>
</evidence>
<reference evidence="6" key="1">
    <citation type="submission" date="2020-04" db="EMBL/GenBank/DDBJ databases">
        <title>Analysis of mating type loci in Filobasidium floriforme.</title>
        <authorList>
            <person name="Nowrousian M."/>
        </authorList>
    </citation>
    <scope>NUCLEOTIDE SEQUENCE</scope>
    <source>
        <strain evidence="6">CBS 6242</strain>
    </source>
</reference>
<accession>A0A8K0JNI2</accession>
<dbReference type="PRINTS" id="PR00320">
    <property type="entry name" value="GPROTEINBRPT"/>
</dbReference>
<dbReference type="InterPro" id="IPR001810">
    <property type="entry name" value="F-box_dom"/>
</dbReference>